<evidence type="ECO:0000259" key="2">
    <source>
        <dbReference type="PROSITE" id="PS50853"/>
    </source>
</evidence>
<protein>
    <submittedName>
        <fullName evidence="3">Fibronectin type III domain-containing protein</fullName>
    </submittedName>
</protein>
<evidence type="ECO:0000313" key="3">
    <source>
        <dbReference type="EMBL" id="SDB14955.1"/>
    </source>
</evidence>
<dbReference type="AlphaFoldDB" id="A0A1G6B2Z1"/>
<dbReference type="STRING" id="1732.SAMN02910417_01096"/>
<dbReference type="InterPro" id="IPR013783">
    <property type="entry name" value="Ig-like_fold"/>
</dbReference>
<dbReference type="EMBL" id="FMXR01000008">
    <property type="protein sequence ID" value="SDB14955.1"/>
    <property type="molecule type" value="Genomic_DNA"/>
</dbReference>
<gene>
    <name evidence="3" type="ORF">SAMN02910417_01096</name>
</gene>
<feature type="signal peptide" evidence="1">
    <location>
        <begin position="1"/>
        <end position="22"/>
    </location>
</feature>
<dbReference type="InterPro" id="IPR036116">
    <property type="entry name" value="FN3_sf"/>
</dbReference>
<keyword evidence="4" id="KW-1185">Reference proteome</keyword>
<proteinExistence type="predicted"/>
<dbReference type="Proteomes" id="UP000199228">
    <property type="component" value="Unassembled WGS sequence"/>
</dbReference>
<sequence>MKKILKKIVMFSLIAMIGVSSMYIGTNTKAVVTSQAKMSWTTQANSVKIVVKPTSSDFSKMGYSKIRLMKKKSTWKNFEVFATSTSKTGDTFVDKSVESGCCYTYRVMGCKKSTKKWVYLNTGTSGYFIKQPTITGVSNIKKSGATVKWSNASCNFYEYKVVKVSTGKVVKHALVSGKSVTTISITGLSKNTKYKVRVQGLQYNDNTGAYDESVWSSWKTFTTEKK</sequence>
<feature type="domain" description="Fibronectin type-III" evidence="2">
    <location>
        <begin position="131"/>
        <end position="226"/>
    </location>
</feature>
<dbReference type="InterPro" id="IPR003961">
    <property type="entry name" value="FN3_dom"/>
</dbReference>
<dbReference type="Gene3D" id="2.60.40.10">
    <property type="entry name" value="Immunoglobulins"/>
    <property type="match status" value="1"/>
</dbReference>
<evidence type="ECO:0000313" key="4">
    <source>
        <dbReference type="Proteomes" id="UP000199228"/>
    </source>
</evidence>
<feature type="chain" id="PRO_5039616441" evidence="1">
    <location>
        <begin position="23"/>
        <end position="226"/>
    </location>
</feature>
<dbReference type="Pfam" id="PF00041">
    <property type="entry name" value="fn3"/>
    <property type="match status" value="1"/>
</dbReference>
<dbReference type="RefSeq" id="WP_090173058.1">
    <property type="nucleotide sequence ID" value="NZ_FMXR01000008.1"/>
</dbReference>
<evidence type="ECO:0000256" key="1">
    <source>
        <dbReference type="SAM" id="SignalP"/>
    </source>
</evidence>
<dbReference type="SUPFAM" id="SSF49265">
    <property type="entry name" value="Fibronectin type III"/>
    <property type="match status" value="1"/>
</dbReference>
<keyword evidence="1" id="KW-0732">Signal</keyword>
<name>A0A1G6B2Z1_EUBOX</name>
<accession>A0A1G6B2Z1</accession>
<reference evidence="3 4" key="1">
    <citation type="submission" date="2016-10" db="EMBL/GenBank/DDBJ databases">
        <authorList>
            <person name="de Groot N.N."/>
        </authorList>
    </citation>
    <scope>NUCLEOTIDE SEQUENCE [LARGE SCALE GENOMIC DNA]</scope>
    <source>
        <strain evidence="3 4">DSM 3217</strain>
    </source>
</reference>
<dbReference type="PROSITE" id="PS50853">
    <property type="entry name" value="FN3"/>
    <property type="match status" value="1"/>
</dbReference>
<dbReference type="CDD" id="cd00063">
    <property type="entry name" value="FN3"/>
    <property type="match status" value="1"/>
</dbReference>
<organism evidence="3 4">
    <name type="scientific">Eubacterium oxidoreducens</name>
    <dbReference type="NCBI Taxonomy" id="1732"/>
    <lineage>
        <taxon>Bacteria</taxon>
        <taxon>Bacillati</taxon>
        <taxon>Bacillota</taxon>
        <taxon>Clostridia</taxon>
        <taxon>Eubacteriales</taxon>
        <taxon>Eubacteriaceae</taxon>
        <taxon>Eubacterium</taxon>
    </lineage>
</organism>